<keyword evidence="1" id="KW-0732">Signal</keyword>
<dbReference type="Pfam" id="PF11258">
    <property type="entry name" value="DUF3048"/>
    <property type="match status" value="1"/>
</dbReference>
<evidence type="ECO:0000313" key="4">
    <source>
        <dbReference type="EMBL" id="PJE63546.1"/>
    </source>
</evidence>
<evidence type="ECO:0000256" key="1">
    <source>
        <dbReference type="SAM" id="SignalP"/>
    </source>
</evidence>
<dbReference type="SUPFAM" id="SSF159774">
    <property type="entry name" value="YerB-like"/>
    <property type="match status" value="1"/>
</dbReference>
<reference evidence="5" key="1">
    <citation type="submission" date="2017-09" db="EMBL/GenBank/DDBJ databases">
        <title>Depth-based differentiation of microbial function through sediment-hosted aquifers and enrichment of novel symbionts in the deep terrestrial subsurface.</title>
        <authorList>
            <person name="Probst A.J."/>
            <person name="Ladd B."/>
            <person name="Jarett J.K."/>
            <person name="Geller-Mcgrath D.E."/>
            <person name="Sieber C.M.K."/>
            <person name="Emerson J.B."/>
            <person name="Anantharaman K."/>
            <person name="Thomas B.C."/>
            <person name="Malmstrom R."/>
            <person name="Stieglmeier M."/>
            <person name="Klingl A."/>
            <person name="Woyke T."/>
            <person name="Ryan C.M."/>
            <person name="Banfield J.F."/>
        </authorList>
    </citation>
    <scope>NUCLEOTIDE SEQUENCE [LARGE SCALE GENOMIC DNA]</scope>
</reference>
<evidence type="ECO:0008006" key="6">
    <source>
        <dbReference type="Google" id="ProtNLM"/>
    </source>
</evidence>
<feature type="domain" description="DUF3048" evidence="3">
    <location>
        <begin position="261"/>
        <end position="367"/>
    </location>
</feature>
<sequence length="380" mass="41528">MGKSKIAVIFILIFLVSGAVAYALSPSSPQNTVAYKKPSANGVLDDSGEPKTEACPLNGAMKSKSARSLWEKRRPLGIMVENSVDARPQSGLSSADVVFEAVAEGGITRFLSIFYCTDVATVGPARSARVYFIDFIGGFGNNPLYAHVGGANTPGPADALGQIEDVGWAGLNDLNQFSIGFPVFWRDYERLPGVATEHTMYTSTVKLWDVAKKRGLTEVDKSGALWDEGIESWNFKDDASLSSRPSSLKVSYSFWDSQPNFDTTWTYDKNTNSFLRSTAGEKHLDKNTGKQLAAKTVVLLFMDEDVADDGYDQGQHLLYGTEGTGKAMILQDGKASDGTWEKEDRFSQIKIFDKQDKEITFTRGPIWFAVVPTGNSVTVD</sequence>
<accession>A0A2M8KUD5</accession>
<feature type="domain" description="DUF3048" evidence="2">
    <location>
        <begin position="71"/>
        <end position="216"/>
    </location>
</feature>
<evidence type="ECO:0000259" key="2">
    <source>
        <dbReference type="Pfam" id="PF11258"/>
    </source>
</evidence>
<dbReference type="Pfam" id="PF17479">
    <property type="entry name" value="DUF3048_C"/>
    <property type="match status" value="1"/>
</dbReference>
<evidence type="ECO:0000259" key="3">
    <source>
        <dbReference type="Pfam" id="PF17479"/>
    </source>
</evidence>
<comment type="caution">
    <text evidence="4">The sequence shown here is derived from an EMBL/GenBank/DDBJ whole genome shotgun (WGS) entry which is preliminary data.</text>
</comment>
<gene>
    <name evidence="4" type="ORF">COU89_02780</name>
</gene>
<feature type="chain" id="PRO_5014883139" description="DUF3048 domain-containing protein" evidence="1">
    <location>
        <begin position="22"/>
        <end position="380"/>
    </location>
</feature>
<dbReference type="InterPro" id="IPR021416">
    <property type="entry name" value="DUF3048_N"/>
</dbReference>
<dbReference type="InterPro" id="IPR023158">
    <property type="entry name" value="YerB-like_sf"/>
</dbReference>
<organism evidence="4 5">
    <name type="scientific">Candidatus Roizmanbacteria bacterium CG10_big_fil_rev_8_21_14_0_10_45_7</name>
    <dbReference type="NCBI Taxonomy" id="1974854"/>
    <lineage>
        <taxon>Bacteria</taxon>
        <taxon>Candidatus Roizmaniibacteriota</taxon>
    </lineage>
</organism>
<dbReference type="EMBL" id="PFEE01000060">
    <property type="protein sequence ID" value="PJE63546.1"/>
    <property type="molecule type" value="Genomic_DNA"/>
</dbReference>
<dbReference type="InterPro" id="IPR035328">
    <property type="entry name" value="DUF3048_C"/>
</dbReference>
<name>A0A2M8KUD5_9BACT</name>
<feature type="signal peptide" evidence="1">
    <location>
        <begin position="1"/>
        <end position="21"/>
    </location>
</feature>
<dbReference type="Gene3D" id="3.50.90.10">
    <property type="entry name" value="YerB-like"/>
    <property type="match status" value="1"/>
</dbReference>
<evidence type="ECO:0000313" key="5">
    <source>
        <dbReference type="Proteomes" id="UP000231569"/>
    </source>
</evidence>
<dbReference type="AlphaFoldDB" id="A0A2M8KUD5"/>
<proteinExistence type="predicted"/>
<protein>
    <recommendedName>
        <fullName evidence="6">DUF3048 domain-containing protein</fullName>
    </recommendedName>
</protein>
<dbReference type="Proteomes" id="UP000231569">
    <property type="component" value="Unassembled WGS sequence"/>
</dbReference>